<dbReference type="PROSITE" id="PS50931">
    <property type="entry name" value="HTH_LYSR"/>
    <property type="match status" value="1"/>
</dbReference>
<protein>
    <submittedName>
        <fullName evidence="6">HTH-type transcriptional regulator CynR</fullName>
    </submittedName>
</protein>
<dbReference type="GO" id="GO:0003677">
    <property type="term" value="F:DNA binding"/>
    <property type="evidence" value="ECO:0007669"/>
    <property type="project" value="UniProtKB-KW"/>
</dbReference>
<evidence type="ECO:0000259" key="5">
    <source>
        <dbReference type="PROSITE" id="PS50931"/>
    </source>
</evidence>
<evidence type="ECO:0000313" key="6">
    <source>
        <dbReference type="EMBL" id="SLN67112.1"/>
    </source>
</evidence>
<dbReference type="InterPro" id="IPR005119">
    <property type="entry name" value="LysR_subst-bd"/>
</dbReference>
<keyword evidence="7" id="KW-1185">Reference proteome</keyword>
<dbReference type="SUPFAM" id="SSF53850">
    <property type="entry name" value="Periplasmic binding protein-like II"/>
    <property type="match status" value="1"/>
</dbReference>
<dbReference type="InterPro" id="IPR050950">
    <property type="entry name" value="HTH-type_LysR_regulators"/>
</dbReference>
<dbReference type="Pfam" id="PF00126">
    <property type="entry name" value="HTH_1"/>
    <property type="match status" value="1"/>
</dbReference>
<dbReference type="SUPFAM" id="SSF46785">
    <property type="entry name" value="Winged helix' DNA-binding domain"/>
    <property type="match status" value="1"/>
</dbReference>
<reference evidence="6 7" key="1">
    <citation type="submission" date="2017-03" db="EMBL/GenBank/DDBJ databases">
        <authorList>
            <person name="Afonso C.L."/>
            <person name="Miller P.J."/>
            <person name="Scott M.A."/>
            <person name="Spackman E."/>
            <person name="Goraichik I."/>
            <person name="Dimitrov K.M."/>
            <person name="Suarez D.L."/>
            <person name="Swayne D.E."/>
        </authorList>
    </citation>
    <scope>NUCLEOTIDE SEQUENCE [LARGE SCALE GENOMIC DNA]</scope>
    <source>
        <strain evidence="6 7">CECT 7691</strain>
    </source>
</reference>
<dbReference type="Proteomes" id="UP000193200">
    <property type="component" value="Unassembled WGS sequence"/>
</dbReference>
<organism evidence="6 7">
    <name type="scientific">Oceanibacterium hippocampi</name>
    <dbReference type="NCBI Taxonomy" id="745714"/>
    <lineage>
        <taxon>Bacteria</taxon>
        <taxon>Pseudomonadati</taxon>
        <taxon>Pseudomonadota</taxon>
        <taxon>Alphaproteobacteria</taxon>
        <taxon>Sneathiellales</taxon>
        <taxon>Sneathiellaceae</taxon>
        <taxon>Oceanibacterium</taxon>
    </lineage>
</organism>
<dbReference type="PANTHER" id="PTHR30419">
    <property type="entry name" value="HTH-TYPE TRANSCRIPTIONAL REGULATOR YBHD"/>
    <property type="match status" value="1"/>
</dbReference>
<evidence type="ECO:0000313" key="7">
    <source>
        <dbReference type="Proteomes" id="UP000193200"/>
    </source>
</evidence>
<evidence type="ECO:0000256" key="4">
    <source>
        <dbReference type="ARBA" id="ARBA00023163"/>
    </source>
</evidence>
<keyword evidence="3" id="KW-0238">DNA-binding</keyword>
<name>A0A1Y5TSP2_9PROT</name>
<dbReference type="InterPro" id="IPR000847">
    <property type="entry name" value="LysR_HTH_N"/>
</dbReference>
<sequence>MAIGLRKLRHVVETARFESVTRAADALLITQSALTRSIAEVEAELGIQLFVRLPRGVRTTEAGRSFVEKALRIIGDVNSLVSGVEDYRNLRSGRLRLGVAPAGYQRFVSEAVASLAGENPSLAVEVTTGSSETLAPRLTSGEFDAIVGHARLLGRWPDLEVTDMADFYLAMMVRKGHPLSVNTKLLEADVLKFPLLLPSTIEPLQNGIALRCARNGLPPPNPQYVFDDFELVSAIIDRTDAYTPVISLNPSFGRLRERFLLIQDVVELPSQHLGFAVSRTRSQSPAAIAMMEKLKATLGTRQS</sequence>
<accession>A0A1Y5TSP2</accession>
<keyword evidence="4" id="KW-0804">Transcription</keyword>
<feature type="domain" description="HTH lysR-type" evidence="5">
    <location>
        <begin position="3"/>
        <end position="60"/>
    </location>
</feature>
<dbReference type="RefSeq" id="WP_176245083.1">
    <property type="nucleotide sequence ID" value="NZ_FWFR01000002.1"/>
</dbReference>
<proteinExistence type="inferred from homology"/>
<dbReference type="EMBL" id="FWFR01000002">
    <property type="protein sequence ID" value="SLN67112.1"/>
    <property type="molecule type" value="Genomic_DNA"/>
</dbReference>
<dbReference type="Pfam" id="PF03466">
    <property type="entry name" value="LysR_substrate"/>
    <property type="match status" value="1"/>
</dbReference>
<evidence type="ECO:0000256" key="2">
    <source>
        <dbReference type="ARBA" id="ARBA00023015"/>
    </source>
</evidence>
<evidence type="ECO:0000256" key="1">
    <source>
        <dbReference type="ARBA" id="ARBA00009437"/>
    </source>
</evidence>
<dbReference type="InterPro" id="IPR036390">
    <property type="entry name" value="WH_DNA-bd_sf"/>
</dbReference>
<dbReference type="InParanoid" id="A0A1Y5TSP2"/>
<dbReference type="GO" id="GO:0005829">
    <property type="term" value="C:cytosol"/>
    <property type="evidence" value="ECO:0007669"/>
    <property type="project" value="TreeGrafter"/>
</dbReference>
<dbReference type="PANTHER" id="PTHR30419:SF30">
    <property type="entry name" value="LYSR FAMILY TRANSCRIPTIONAL REGULATOR"/>
    <property type="match status" value="1"/>
</dbReference>
<dbReference type="Gene3D" id="3.40.190.290">
    <property type="match status" value="1"/>
</dbReference>
<keyword evidence="2" id="KW-0805">Transcription regulation</keyword>
<gene>
    <name evidence="6" type="primary">cynR_4</name>
    <name evidence="6" type="ORF">OCH7691_03112</name>
</gene>
<dbReference type="GO" id="GO:0003700">
    <property type="term" value="F:DNA-binding transcription factor activity"/>
    <property type="evidence" value="ECO:0007669"/>
    <property type="project" value="InterPro"/>
</dbReference>
<dbReference type="Gene3D" id="1.10.10.10">
    <property type="entry name" value="Winged helix-like DNA-binding domain superfamily/Winged helix DNA-binding domain"/>
    <property type="match status" value="1"/>
</dbReference>
<dbReference type="InterPro" id="IPR036388">
    <property type="entry name" value="WH-like_DNA-bd_sf"/>
</dbReference>
<dbReference type="AlphaFoldDB" id="A0A1Y5TSP2"/>
<evidence type="ECO:0000256" key="3">
    <source>
        <dbReference type="ARBA" id="ARBA00023125"/>
    </source>
</evidence>
<comment type="similarity">
    <text evidence="1">Belongs to the LysR transcriptional regulatory family.</text>
</comment>
<dbReference type="PRINTS" id="PR00039">
    <property type="entry name" value="HTHLYSR"/>
</dbReference>